<gene>
    <name evidence="1" type="ORF">BX592_11017</name>
</gene>
<accession>A0A4R8LT43</accession>
<dbReference type="Proteomes" id="UP000295509">
    <property type="component" value="Unassembled WGS sequence"/>
</dbReference>
<dbReference type="EMBL" id="SORE01000010">
    <property type="protein sequence ID" value="TDY49766.1"/>
    <property type="molecule type" value="Genomic_DNA"/>
</dbReference>
<sequence length="173" mass="19870">MSTFTGEVSSKTVIGWIQGVLVHHQQDIPTYYMTKGGWEQMLRNWVAQALRTLPGEPSVQTEQHIYTDTNKAVDVLVTSRNQQYICIELKAESLFRSSDQGRSTIDHKFFEEFEEDIAKLGTVKPPFSQGLKLAVAVCLSIEAAQPLIDRQYQHDTFNLSFGHDTWRVWIVWH</sequence>
<proteinExistence type="predicted"/>
<dbReference type="OrthoDB" id="7067607at2"/>
<organism evidence="1 2">
    <name type="scientific">Paraburkholderia rhizosphaerae</name>
    <dbReference type="NCBI Taxonomy" id="480658"/>
    <lineage>
        <taxon>Bacteria</taxon>
        <taxon>Pseudomonadati</taxon>
        <taxon>Pseudomonadota</taxon>
        <taxon>Betaproteobacteria</taxon>
        <taxon>Burkholderiales</taxon>
        <taxon>Burkholderiaceae</taxon>
        <taxon>Paraburkholderia</taxon>
    </lineage>
</organism>
<comment type="caution">
    <text evidence="1">The sequence shown here is derived from an EMBL/GenBank/DDBJ whole genome shotgun (WGS) entry which is preliminary data.</text>
</comment>
<reference evidence="1 2" key="1">
    <citation type="submission" date="2019-03" db="EMBL/GenBank/DDBJ databases">
        <title>Genomic Encyclopedia of Type Strains, Phase III (KMG-III): the genomes of soil and plant-associated and newly described type strains.</title>
        <authorList>
            <person name="Whitman W."/>
        </authorList>
    </citation>
    <scope>NUCLEOTIDE SEQUENCE [LARGE SCALE GENOMIC DNA]</scope>
    <source>
        <strain evidence="1 2">LMG 29544</strain>
    </source>
</reference>
<evidence type="ECO:0008006" key="3">
    <source>
        <dbReference type="Google" id="ProtNLM"/>
    </source>
</evidence>
<protein>
    <recommendedName>
        <fullName evidence="3">PD-(D/E)XK nuclease superfamily protein</fullName>
    </recommendedName>
</protein>
<name>A0A4R8LT43_9BURK</name>
<evidence type="ECO:0000313" key="2">
    <source>
        <dbReference type="Proteomes" id="UP000295509"/>
    </source>
</evidence>
<dbReference type="AlphaFoldDB" id="A0A4R8LT43"/>
<keyword evidence="2" id="KW-1185">Reference proteome</keyword>
<evidence type="ECO:0000313" key="1">
    <source>
        <dbReference type="EMBL" id="TDY49766.1"/>
    </source>
</evidence>
<dbReference type="RefSeq" id="WP_134192501.1">
    <property type="nucleotide sequence ID" value="NZ_JBHLUW010000025.1"/>
</dbReference>